<dbReference type="Proteomes" id="UP000479710">
    <property type="component" value="Unassembled WGS sequence"/>
</dbReference>
<dbReference type="OrthoDB" id="360653at2759"/>
<feature type="region of interest" description="Disordered" evidence="1">
    <location>
        <begin position="284"/>
        <end position="303"/>
    </location>
</feature>
<protein>
    <submittedName>
        <fullName evidence="2">Uncharacterized protein</fullName>
    </submittedName>
</protein>
<gene>
    <name evidence="2" type="ORF">E2562_000288</name>
</gene>
<organism evidence="2 3">
    <name type="scientific">Oryza meyeriana var. granulata</name>
    <dbReference type="NCBI Taxonomy" id="110450"/>
    <lineage>
        <taxon>Eukaryota</taxon>
        <taxon>Viridiplantae</taxon>
        <taxon>Streptophyta</taxon>
        <taxon>Embryophyta</taxon>
        <taxon>Tracheophyta</taxon>
        <taxon>Spermatophyta</taxon>
        <taxon>Magnoliopsida</taxon>
        <taxon>Liliopsida</taxon>
        <taxon>Poales</taxon>
        <taxon>Poaceae</taxon>
        <taxon>BOP clade</taxon>
        <taxon>Oryzoideae</taxon>
        <taxon>Oryzeae</taxon>
        <taxon>Oryzinae</taxon>
        <taxon>Oryza</taxon>
        <taxon>Oryza meyeriana</taxon>
    </lineage>
</organism>
<feature type="compositionally biased region" description="Polar residues" evidence="1">
    <location>
        <begin position="335"/>
        <end position="345"/>
    </location>
</feature>
<feature type="compositionally biased region" description="Pro residues" evidence="1">
    <location>
        <begin position="288"/>
        <end position="300"/>
    </location>
</feature>
<evidence type="ECO:0000256" key="1">
    <source>
        <dbReference type="SAM" id="MobiDB-lite"/>
    </source>
</evidence>
<feature type="non-terminal residue" evidence="2">
    <location>
        <position position="1"/>
    </location>
</feature>
<reference evidence="2 3" key="1">
    <citation type="submission" date="2019-11" db="EMBL/GenBank/DDBJ databases">
        <title>Whole genome sequence of Oryza granulata.</title>
        <authorList>
            <person name="Li W."/>
        </authorList>
    </citation>
    <scope>NUCLEOTIDE SEQUENCE [LARGE SCALE GENOMIC DNA]</scope>
    <source>
        <strain evidence="3">cv. Menghai</strain>
        <tissue evidence="2">Leaf</tissue>
    </source>
</reference>
<comment type="caution">
    <text evidence="2">The sequence shown here is derived from an EMBL/GenBank/DDBJ whole genome shotgun (WGS) entry which is preliminary data.</text>
</comment>
<sequence length="394" mass="42375">LLAAGGGDRHRRVPQPSLGEGRSIEQFLVLPHVLVGWRVLLGAFSGGEKGDAILANPGTAWLSFILGPKEPSEPPTVWPADSLIKKEGFHISLNALSGAGHPRAIHLRDLVGLAAYRLDLPDGSAVFHVSQLKDHIPNNTLVYTSLPSSCLKQILDLWLIKRDKANTLKLVELVGRSKFLGRHANAILALSDGGDRDPEFLEQKYLVKDILQVLSAPSLWFTATHTMSANPICRMPMALPHPSPIPVVCPLFSSAATAAVADTTRRRTHLAPLLCMSSVRPTVAKPAATPPPPQLPPPLPVAGKFTSTSSTAIQWVASIPALCMEAKEDDGISSAAKQKSRQNAPLDTDPDFIPIPIPIRSTSDEIPSEHTTVLEHPSNAHMSGGFAVWQSNRQ</sequence>
<dbReference type="EMBL" id="SPHZ02000008">
    <property type="protein sequence ID" value="KAF0901407.1"/>
    <property type="molecule type" value="Genomic_DNA"/>
</dbReference>
<dbReference type="AlphaFoldDB" id="A0A6G1CMW2"/>
<evidence type="ECO:0000313" key="3">
    <source>
        <dbReference type="Proteomes" id="UP000479710"/>
    </source>
</evidence>
<keyword evidence="3" id="KW-1185">Reference proteome</keyword>
<proteinExistence type="predicted"/>
<name>A0A6G1CMW2_9ORYZ</name>
<accession>A0A6G1CMW2</accession>
<feature type="region of interest" description="Disordered" evidence="1">
    <location>
        <begin position="333"/>
        <end position="367"/>
    </location>
</feature>
<evidence type="ECO:0000313" key="2">
    <source>
        <dbReference type="EMBL" id="KAF0901407.1"/>
    </source>
</evidence>